<dbReference type="GO" id="GO:0005829">
    <property type="term" value="C:cytosol"/>
    <property type="evidence" value="ECO:0007669"/>
    <property type="project" value="TreeGrafter"/>
</dbReference>
<dbReference type="InterPro" id="IPR011251">
    <property type="entry name" value="Luciferase-like_dom"/>
</dbReference>
<evidence type="ECO:0000256" key="3">
    <source>
        <dbReference type="SAM" id="MobiDB-lite"/>
    </source>
</evidence>
<dbReference type="Pfam" id="PF00296">
    <property type="entry name" value="Bac_luciferase"/>
    <property type="match status" value="1"/>
</dbReference>
<keyword evidence="2" id="KW-0503">Monooxygenase</keyword>
<dbReference type="GO" id="GO:0016705">
    <property type="term" value="F:oxidoreductase activity, acting on paired donors, with incorporation or reduction of molecular oxygen"/>
    <property type="evidence" value="ECO:0007669"/>
    <property type="project" value="InterPro"/>
</dbReference>
<reference evidence="5 8" key="2">
    <citation type="journal article" date="2019" name="Emerg. Microbes Infect.">
        <title>Comprehensive subspecies identification of 175 nontuberculous mycobacteria species based on 7547 genomic profiles.</title>
        <authorList>
            <person name="Matsumoto Y."/>
            <person name="Kinjo T."/>
            <person name="Motooka D."/>
            <person name="Nabeya D."/>
            <person name="Jung N."/>
            <person name="Uechi K."/>
            <person name="Horii T."/>
            <person name="Iida T."/>
            <person name="Fujita J."/>
            <person name="Nakamura S."/>
        </authorList>
    </citation>
    <scope>NUCLEOTIDE SEQUENCE [LARGE SCALE GENOMIC DNA]</scope>
    <source>
        <strain evidence="5 8">JCM 12687</strain>
        <plasmid evidence="5">pJCM12687</plasmid>
    </source>
</reference>
<geneLocation type="plasmid" evidence="5 8">
    <name>pJCM12687</name>
</geneLocation>
<feature type="region of interest" description="Disordered" evidence="3">
    <location>
        <begin position="229"/>
        <end position="257"/>
    </location>
</feature>
<reference evidence="6 7" key="1">
    <citation type="submission" date="2016-12" db="EMBL/GenBank/DDBJ databases">
        <title>The new phylogeny of genus Mycobacterium.</title>
        <authorList>
            <person name="Tortoli E."/>
            <person name="Trovato A."/>
            <person name="Cirillo D.M."/>
        </authorList>
    </citation>
    <scope>NUCLEOTIDE SEQUENCE [LARGE SCALE GENOMIC DNA]</scope>
    <source>
        <strain evidence="6 7">DSM 44624</strain>
    </source>
</reference>
<evidence type="ECO:0000313" key="8">
    <source>
        <dbReference type="Proteomes" id="UP000467379"/>
    </source>
</evidence>
<protein>
    <recommendedName>
        <fullName evidence="4">Luciferase-like domain-containing protein</fullName>
    </recommendedName>
</protein>
<dbReference type="EMBL" id="AP022607">
    <property type="protein sequence ID" value="BBZ15449.1"/>
    <property type="molecule type" value="Genomic_DNA"/>
</dbReference>
<dbReference type="PANTHER" id="PTHR30137">
    <property type="entry name" value="LUCIFERASE-LIKE MONOOXYGENASE"/>
    <property type="match status" value="1"/>
</dbReference>
<keyword evidence="8" id="KW-1185">Reference proteome</keyword>
<dbReference type="GO" id="GO:0004497">
    <property type="term" value="F:monooxygenase activity"/>
    <property type="evidence" value="ECO:0007669"/>
    <property type="project" value="UniProtKB-KW"/>
</dbReference>
<keyword evidence="5" id="KW-0614">Plasmid</keyword>
<dbReference type="EMBL" id="MVHM01000002">
    <property type="protein sequence ID" value="ORA40168.1"/>
    <property type="molecule type" value="Genomic_DNA"/>
</dbReference>
<accession>A0A7I7WD28</accession>
<sequence>MTPSGFRPFAVASVSLGLYLEDLDPPAALEELLLQAKIAEDSGFDGITLSEHHGAFEGYLPTPVLGTSWILEHVDKAWAAPCPLILPLRPLNLMLEEIGWLASRHPGRVGVGLAPGFAADDFLLVHASHETRRADFYRNLGPAVQALRGAATGPLGDDPAVKRCAAHPVPVVGAVAGPVAAAKAAKAGAGMLIATFRSPDQARELSAIYRDKGGTGPRVLVRRCWLGERPARPGAEPAPSREGRRSAPRAWENGDRTDMVTAASADEMAQRLCDRLTESDVTALNIRLQLPGSTPRATREQIERFGAEVLPGLRRLIGKATHQPT</sequence>
<evidence type="ECO:0000259" key="4">
    <source>
        <dbReference type="Pfam" id="PF00296"/>
    </source>
</evidence>
<name>A0A7I7WD28_9MYCO</name>
<evidence type="ECO:0000256" key="1">
    <source>
        <dbReference type="ARBA" id="ARBA00023002"/>
    </source>
</evidence>
<evidence type="ECO:0000313" key="5">
    <source>
        <dbReference type="EMBL" id="BBZ15449.1"/>
    </source>
</evidence>
<feature type="domain" description="Luciferase-like" evidence="4">
    <location>
        <begin position="25"/>
        <end position="211"/>
    </location>
</feature>
<dbReference type="AlphaFoldDB" id="A0A7I7WD28"/>
<organism evidence="6 7">
    <name type="scientific">Mycobacterium branderi</name>
    <dbReference type="NCBI Taxonomy" id="43348"/>
    <lineage>
        <taxon>Bacteria</taxon>
        <taxon>Bacillati</taxon>
        <taxon>Actinomycetota</taxon>
        <taxon>Actinomycetes</taxon>
        <taxon>Mycobacteriales</taxon>
        <taxon>Mycobacteriaceae</taxon>
        <taxon>Mycobacterium</taxon>
    </lineage>
</organism>
<dbReference type="Gene3D" id="3.20.20.30">
    <property type="entry name" value="Luciferase-like domain"/>
    <property type="match status" value="1"/>
</dbReference>
<dbReference type="RefSeq" id="WP_083130548.1">
    <property type="nucleotide sequence ID" value="NZ_AP022607.1"/>
</dbReference>
<evidence type="ECO:0000313" key="6">
    <source>
        <dbReference type="EMBL" id="ORA40168.1"/>
    </source>
</evidence>
<dbReference type="Proteomes" id="UP000192441">
    <property type="component" value="Unassembled WGS sequence"/>
</dbReference>
<proteinExistence type="predicted"/>
<dbReference type="SUPFAM" id="SSF51679">
    <property type="entry name" value="Bacterial luciferase-like"/>
    <property type="match status" value="1"/>
</dbReference>
<reference evidence="5" key="3">
    <citation type="submission" date="2020-02" db="EMBL/GenBank/DDBJ databases">
        <authorList>
            <person name="Matsumoto Y."/>
            <person name="Kinjo T."/>
            <person name="Motooka D."/>
            <person name="Nabeya D."/>
            <person name="Jung N."/>
            <person name="Uechi K."/>
            <person name="Horii T."/>
            <person name="Iida T."/>
            <person name="Fujita J."/>
            <person name="Nakamura S."/>
        </authorList>
    </citation>
    <scope>NUCLEOTIDE SEQUENCE</scope>
    <source>
        <strain evidence="5">JCM 12687</strain>
        <plasmid evidence="5">pJCM12687</plasmid>
    </source>
</reference>
<evidence type="ECO:0000313" key="7">
    <source>
        <dbReference type="Proteomes" id="UP000192441"/>
    </source>
</evidence>
<dbReference type="InterPro" id="IPR050766">
    <property type="entry name" value="Bact_Lucif_Oxidored"/>
</dbReference>
<dbReference type="Proteomes" id="UP000467379">
    <property type="component" value="Plasmid pJCM12687"/>
</dbReference>
<dbReference type="InterPro" id="IPR036661">
    <property type="entry name" value="Luciferase-like_sf"/>
</dbReference>
<dbReference type="PANTHER" id="PTHR30137:SF8">
    <property type="entry name" value="BLR5498 PROTEIN"/>
    <property type="match status" value="1"/>
</dbReference>
<keyword evidence="1" id="KW-0560">Oxidoreductase</keyword>
<dbReference type="OrthoDB" id="3209103at2"/>
<evidence type="ECO:0000256" key="2">
    <source>
        <dbReference type="ARBA" id="ARBA00023033"/>
    </source>
</evidence>
<gene>
    <name evidence="6" type="ORF">BST20_06230</name>
    <name evidence="5" type="ORF">MBRA_56440</name>
</gene>